<accession>A0AAQ3ML52</accession>
<evidence type="ECO:0000313" key="2">
    <source>
        <dbReference type="Proteomes" id="UP001374535"/>
    </source>
</evidence>
<sequence length="159" mass="16260">MRFPRLSSTSLPLNPPLPMPRPLPLPLPLPSPPLPLNSLPLPGPLPSSSPRDKNLRAFLTASSRLGIGCFSGKLSDAAAPGARGGRRCLLCSVARISGSGCFMGFPRPSPDNTSSMLPGSFLTCSTSTGTPSVAVGETLSSLLKKMGFLGSGGPKSFGG</sequence>
<organism evidence="1 2">
    <name type="scientific">Vigna mungo</name>
    <name type="common">Black gram</name>
    <name type="synonym">Phaseolus mungo</name>
    <dbReference type="NCBI Taxonomy" id="3915"/>
    <lineage>
        <taxon>Eukaryota</taxon>
        <taxon>Viridiplantae</taxon>
        <taxon>Streptophyta</taxon>
        <taxon>Embryophyta</taxon>
        <taxon>Tracheophyta</taxon>
        <taxon>Spermatophyta</taxon>
        <taxon>Magnoliopsida</taxon>
        <taxon>eudicotyledons</taxon>
        <taxon>Gunneridae</taxon>
        <taxon>Pentapetalae</taxon>
        <taxon>rosids</taxon>
        <taxon>fabids</taxon>
        <taxon>Fabales</taxon>
        <taxon>Fabaceae</taxon>
        <taxon>Papilionoideae</taxon>
        <taxon>50 kb inversion clade</taxon>
        <taxon>NPAAA clade</taxon>
        <taxon>indigoferoid/millettioid clade</taxon>
        <taxon>Phaseoleae</taxon>
        <taxon>Vigna</taxon>
    </lineage>
</organism>
<protein>
    <submittedName>
        <fullName evidence="1">Uncharacterized protein</fullName>
    </submittedName>
</protein>
<dbReference type="EMBL" id="CP144691">
    <property type="protein sequence ID" value="WVY92884.1"/>
    <property type="molecule type" value="Genomic_DNA"/>
</dbReference>
<keyword evidence="2" id="KW-1185">Reference proteome</keyword>
<gene>
    <name evidence="1" type="ORF">V8G54_031972</name>
</gene>
<proteinExistence type="predicted"/>
<reference evidence="1 2" key="1">
    <citation type="journal article" date="2023" name="Life. Sci Alliance">
        <title>Evolutionary insights into 3D genome organization and epigenetic landscape of Vigna mungo.</title>
        <authorList>
            <person name="Junaid A."/>
            <person name="Singh B."/>
            <person name="Bhatia S."/>
        </authorList>
    </citation>
    <scope>NUCLEOTIDE SEQUENCE [LARGE SCALE GENOMIC DNA]</scope>
    <source>
        <strain evidence="1">Urdbean</strain>
    </source>
</reference>
<name>A0AAQ3ML52_VIGMU</name>
<evidence type="ECO:0000313" key="1">
    <source>
        <dbReference type="EMBL" id="WVY92884.1"/>
    </source>
</evidence>
<dbReference type="AlphaFoldDB" id="A0AAQ3ML52"/>
<dbReference type="Proteomes" id="UP001374535">
    <property type="component" value="Chromosome 10"/>
</dbReference>